<accession>A0A162J8X8</accession>
<name>A0A162J8X8_9FUSO</name>
<comment type="caution">
    <text evidence="1">The sequence shown here is derived from an EMBL/GenBank/DDBJ whole genome shotgun (WGS) entry which is preliminary data.</text>
</comment>
<evidence type="ECO:0000313" key="2">
    <source>
        <dbReference type="Proteomes" id="UP000075816"/>
    </source>
</evidence>
<dbReference type="EMBL" id="LVEA01000001">
    <property type="protein sequence ID" value="KYL05354.1"/>
    <property type="molecule type" value="Genomic_DNA"/>
</dbReference>
<protein>
    <submittedName>
        <fullName evidence="1">Uncharacterized protein</fullName>
    </submittedName>
</protein>
<organism evidence="1 2">
    <name type="scientific">Fusobacterium necrophorum subsp. funduliforme</name>
    <dbReference type="NCBI Taxonomy" id="143387"/>
    <lineage>
        <taxon>Bacteria</taxon>
        <taxon>Fusobacteriati</taxon>
        <taxon>Fusobacteriota</taxon>
        <taxon>Fusobacteriia</taxon>
        <taxon>Fusobacteriales</taxon>
        <taxon>Fusobacteriaceae</taxon>
        <taxon>Fusobacterium</taxon>
    </lineage>
</organism>
<dbReference type="AlphaFoldDB" id="A0A162J8X8"/>
<evidence type="ECO:0000313" key="1">
    <source>
        <dbReference type="EMBL" id="KYL05354.1"/>
    </source>
</evidence>
<sequence length="267" mass="31191">MISTEEILLLKNQEEKNKIKQMITTKRIGITDLKIETLLNSISSAKVILNENLNNVLNLPQELESKNLYNSVIQAQNRKIDKLIDLYNQANTYNKIKFIDNKIQFDKITQLNKVKLEVSNFNYDYPIRYALKTYSYDGEKDIFNIIPFGFDGIFSEYLELEKESVTTFTVNNKTNIYFYSCHYTNKGFELGVPISLEYDLDYVFDEDGKLIIDVSKVNHKEILIKYQPGLNVFNLKINKKVYAVEIIAFNDKLGIDKKINKKLVIYE</sequence>
<dbReference type="RefSeq" id="WP_062680940.1">
    <property type="nucleotide sequence ID" value="NZ_CAXOUF010000029.1"/>
</dbReference>
<gene>
    <name evidence="1" type="ORF">A2J07_01040</name>
</gene>
<dbReference type="Proteomes" id="UP000075816">
    <property type="component" value="Unassembled WGS sequence"/>
</dbReference>
<reference evidence="1 2" key="1">
    <citation type="submission" date="2016-03" db="EMBL/GenBank/DDBJ databases">
        <title>Comparative genomics of human isolates of Fusobacterium necrophorum.</title>
        <authorList>
            <person name="Jensen A."/>
            <person name="Bank S."/>
            <person name="Andersen P.S."/>
            <person name="Kristensen L.H."/>
            <person name="Prag J."/>
        </authorList>
    </citation>
    <scope>NUCLEOTIDE SEQUENCE [LARGE SCALE GENOMIC DNA]</scope>
    <source>
        <strain evidence="1 2">LS_1264</strain>
    </source>
</reference>
<proteinExistence type="predicted"/>